<dbReference type="InterPro" id="IPR036010">
    <property type="entry name" value="2Fe-2S_ferredoxin-like_sf"/>
</dbReference>
<evidence type="ECO:0000256" key="2">
    <source>
        <dbReference type="ARBA" id="ARBA00022630"/>
    </source>
</evidence>
<comment type="cofactor">
    <cofactor evidence="1">
        <name>FAD</name>
        <dbReference type="ChEBI" id="CHEBI:57692"/>
    </cofactor>
</comment>
<feature type="domain" description="FAD-binding FR-type" evidence="9">
    <location>
        <begin position="5"/>
        <end position="107"/>
    </location>
</feature>
<proteinExistence type="predicted"/>
<dbReference type="RefSeq" id="WP_083165134.1">
    <property type="nucleotide sequence ID" value="NZ_MVHF01000015.1"/>
</dbReference>
<dbReference type="PROSITE" id="PS00197">
    <property type="entry name" value="2FE2S_FER_1"/>
    <property type="match status" value="1"/>
</dbReference>
<dbReference type="EMBL" id="MVHF01000015">
    <property type="protein sequence ID" value="ORA34645.1"/>
    <property type="molecule type" value="Genomic_DNA"/>
</dbReference>
<keyword evidence="4" id="KW-0479">Metal-binding</keyword>
<dbReference type="Pfam" id="PF00111">
    <property type="entry name" value="Fer2"/>
    <property type="match status" value="1"/>
</dbReference>
<keyword evidence="2" id="KW-0285">Flavoprotein</keyword>
<evidence type="ECO:0000256" key="7">
    <source>
        <dbReference type="ARBA" id="ARBA00023014"/>
    </source>
</evidence>
<dbReference type="Gene3D" id="3.40.50.80">
    <property type="entry name" value="Nucleotide-binding domain of ferredoxin-NADP reductase (FNR) module"/>
    <property type="match status" value="1"/>
</dbReference>
<evidence type="ECO:0000256" key="4">
    <source>
        <dbReference type="ARBA" id="ARBA00022723"/>
    </source>
</evidence>
<name>A0A1X0AXK4_9MYCO</name>
<dbReference type="Gene3D" id="3.10.20.30">
    <property type="match status" value="1"/>
</dbReference>
<evidence type="ECO:0000259" key="9">
    <source>
        <dbReference type="PROSITE" id="PS51384"/>
    </source>
</evidence>
<dbReference type="PANTHER" id="PTHR47354">
    <property type="entry name" value="NADH OXIDOREDUCTASE HCR"/>
    <property type="match status" value="1"/>
</dbReference>
<dbReference type="InterPro" id="IPR017927">
    <property type="entry name" value="FAD-bd_FR_type"/>
</dbReference>
<dbReference type="PRINTS" id="PR00409">
    <property type="entry name" value="PHDIOXRDTASE"/>
</dbReference>
<dbReference type="OrthoDB" id="502624at2"/>
<dbReference type="InterPro" id="IPR006058">
    <property type="entry name" value="2Fe2S_fd_BS"/>
</dbReference>
<dbReference type="SUPFAM" id="SSF63380">
    <property type="entry name" value="Riboflavin synthase domain-like"/>
    <property type="match status" value="1"/>
</dbReference>
<evidence type="ECO:0000256" key="3">
    <source>
        <dbReference type="ARBA" id="ARBA00022714"/>
    </source>
</evidence>
<protein>
    <submittedName>
        <fullName evidence="10">Oxidoreductase</fullName>
    </submittedName>
</protein>
<dbReference type="CDD" id="cd00207">
    <property type="entry name" value="fer2"/>
    <property type="match status" value="1"/>
</dbReference>
<dbReference type="PROSITE" id="PS51384">
    <property type="entry name" value="FAD_FR"/>
    <property type="match status" value="1"/>
</dbReference>
<dbReference type="PROSITE" id="PS51085">
    <property type="entry name" value="2FE2S_FER_2"/>
    <property type="match status" value="1"/>
</dbReference>
<dbReference type="CDD" id="cd06185">
    <property type="entry name" value="PDR_like"/>
    <property type="match status" value="1"/>
</dbReference>
<keyword evidence="11" id="KW-1185">Reference proteome</keyword>
<organism evidence="10 11">
    <name type="scientific">Mycobacterium aquaticum</name>
    <dbReference type="NCBI Taxonomy" id="1927124"/>
    <lineage>
        <taxon>Bacteria</taxon>
        <taxon>Bacillati</taxon>
        <taxon>Actinomycetota</taxon>
        <taxon>Actinomycetes</taxon>
        <taxon>Mycobacteriales</taxon>
        <taxon>Mycobacteriaceae</taxon>
        <taxon>Mycobacterium</taxon>
    </lineage>
</organism>
<evidence type="ECO:0000256" key="1">
    <source>
        <dbReference type="ARBA" id="ARBA00001974"/>
    </source>
</evidence>
<dbReference type="Pfam" id="PF00175">
    <property type="entry name" value="NAD_binding_1"/>
    <property type="match status" value="1"/>
</dbReference>
<keyword evidence="6" id="KW-0408">Iron</keyword>
<evidence type="ECO:0000313" key="11">
    <source>
        <dbReference type="Proteomes" id="UP000192448"/>
    </source>
</evidence>
<dbReference type="InterPro" id="IPR012675">
    <property type="entry name" value="Beta-grasp_dom_sf"/>
</dbReference>
<dbReference type="InterPro" id="IPR017938">
    <property type="entry name" value="Riboflavin_synthase-like_b-brl"/>
</dbReference>
<evidence type="ECO:0000259" key="8">
    <source>
        <dbReference type="PROSITE" id="PS51085"/>
    </source>
</evidence>
<dbReference type="AlphaFoldDB" id="A0A1X0AXK4"/>
<feature type="domain" description="2Fe-2S ferredoxin-type" evidence="8">
    <location>
        <begin position="229"/>
        <end position="316"/>
    </location>
</feature>
<dbReference type="PANTHER" id="PTHR47354:SF1">
    <property type="entry name" value="CARNITINE MONOOXYGENASE REDUCTASE SUBUNIT"/>
    <property type="match status" value="1"/>
</dbReference>
<keyword evidence="7" id="KW-0411">Iron-sulfur</keyword>
<dbReference type="GO" id="GO:0016491">
    <property type="term" value="F:oxidoreductase activity"/>
    <property type="evidence" value="ECO:0007669"/>
    <property type="project" value="UniProtKB-KW"/>
</dbReference>
<dbReference type="SUPFAM" id="SSF52343">
    <property type="entry name" value="Ferredoxin reductase-like, C-terminal NADP-linked domain"/>
    <property type="match status" value="1"/>
</dbReference>
<dbReference type="GO" id="GO:0051537">
    <property type="term" value="F:2 iron, 2 sulfur cluster binding"/>
    <property type="evidence" value="ECO:0007669"/>
    <property type="project" value="UniProtKB-KW"/>
</dbReference>
<accession>A0A1X0AXK4</accession>
<gene>
    <name evidence="10" type="ORF">BST13_16685</name>
</gene>
<dbReference type="GO" id="GO:0046872">
    <property type="term" value="F:metal ion binding"/>
    <property type="evidence" value="ECO:0007669"/>
    <property type="project" value="UniProtKB-KW"/>
</dbReference>
<dbReference type="InterPro" id="IPR001433">
    <property type="entry name" value="OxRdtase_FAD/NAD-bd"/>
</dbReference>
<dbReference type="STRING" id="1927124.BST13_16685"/>
<evidence type="ECO:0000256" key="6">
    <source>
        <dbReference type="ARBA" id="ARBA00023004"/>
    </source>
</evidence>
<sequence length="316" mass="34099">MSVGVADQPAVVRQLRLEADGVVSVSLTRPDGSPWPAWEPGAHVDVVLPTGITRQYSLCGPPAERDTYRIAVRREVRSRGGSEYVHAFLRPGQKLAIRGPRNNFPLREHGRYLFIAGGIGITPILAMVRETAERGKPWRLVYAGSSAAGMAFTGELAELGGAAEFYVSDETGRIPLDDLLSKPQTGTGVYACGPETLLAAIAERMTHWPPGALHIERFASRPKPTRPDTEIEVRCARSAKTVTVPPGRSILDALGDAGVPVTASCREGLCGTCETAVLDGTPDHRDDILDEQERAANDRMFICVSRAVGPRLELDI</sequence>
<dbReference type="InterPro" id="IPR039261">
    <property type="entry name" value="FNR_nucleotide-bd"/>
</dbReference>
<keyword evidence="5" id="KW-0560">Oxidoreductase</keyword>
<evidence type="ECO:0000313" key="10">
    <source>
        <dbReference type="EMBL" id="ORA34645.1"/>
    </source>
</evidence>
<dbReference type="SUPFAM" id="SSF54292">
    <property type="entry name" value="2Fe-2S ferredoxin-like"/>
    <property type="match status" value="1"/>
</dbReference>
<evidence type="ECO:0000256" key="5">
    <source>
        <dbReference type="ARBA" id="ARBA00023002"/>
    </source>
</evidence>
<dbReference type="InterPro" id="IPR001041">
    <property type="entry name" value="2Fe-2S_ferredoxin-type"/>
</dbReference>
<keyword evidence="3" id="KW-0001">2Fe-2S</keyword>
<dbReference type="Proteomes" id="UP000192448">
    <property type="component" value="Unassembled WGS sequence"/>
</dbReference>
<comment type="caution">
    <text evidence="10">The sequence shown here is derived from an EMBL/GenBank/DDBJ whole genome shotgun (WGS) entry which is preliminary data.</text>
</comment>
<reference evidence="10 11" key="1">
    <citation type="submission" date="2017-02" db="EMBL/GenBank/DDBJ databases">
        <title>The new phylogeny of genus Mycobacterium.</title>
        <authorList>
            <person name="Tortoli E."/>
            <person name="Trovato A."/>
            <person name="Cirillo D.M."/>
        </authorList>
    </citation>
    <scope>NUCLEOTIDE SEQUENCE [LARGE SCALE GENOMIC DNA]</scope>
    <source>
        <strain evidence="10 11">RW6</strain>
    </source>
</reference>
<dbReference type="Gene3D" id="2.40.30.10">
    <property type="entry name" value="Translation factors"/>
    <property type="match status" value="1"/>
</dbReference>
<dbReference type="InterPro" id="IPR050415">
    <property type="entry name" value="MRET"/>
</dbReference>